<organism evidence="9 10">
    <name type="scientific">Gallaecimonas pentaromativorans</name>
    <dbReference type="NCBI Taxonomy" id="584787"/>
    <lineage>
        <taxon>Bacteria</taxon>
        <taxon>Pseudomonadati</taxon>
        <taxon>Pseudomonadota</taxon>
        <taxon>Gammaproteobacteria</taxon>
        <taxon>Enterobacterales</taxon>
        <taxon>Gallaecimonadaceae</taxon>
        <taxon>Gallaecimonas</taxon>
    </lineage>
</organism>
<dbReference type="AlphaFoldDB" id="A0A3N1PKZ5"/>
<keyword evidence="10" id="KW-1185">Reference proteome</keyword>
<dbReference type="NCBIfam" id="TIGR03132">
    <property type="entry name" value="malonate_mdcB"/>
    <property type="match status" value="1"/>
</dbReference>
<comment type="caution">
    <text evidence="9">The sequence shown here is derived from an EMBL/GenBank/DDBJ whole genome shotgun (WGS) entry which is preliminary data.</text>
</comment>
<dbReference type="NCBIfam" id="NF002315">
    <property type="entry name" value="PRK01237.1"/>
    <property type="match status" value="1"/>
</dbReference>
<dbReference type="InterPro" id="IPR002736">
    <property type="entry name" value="CitG"/>
</dbReference>
<evidence type="ECO:0000256" key="7">
    <source>
        <dbReference type="ARBA" id="ARBA00022840"/>
    </source>
</evidence>
<evidence type="ECO:0000256" key="6">
    <source>
        <dbReference type="ARBA" id="ARBA00022741"/>
    </source>
</evidence>
<evidence type="ECO:0000256" key="5">
    <source>
        <dbReference type="ARBA" id="ARBA00022679"/>
    </source>
</evidence>
<dbReference type="HAMAP" id="MF_01883">
    <property type="entry name" value="MdcB"/>
    <property type="match status" value="1"/>
</dbReference>
<protein>
    <recommendedName>
        <fullName evidence="4 8">2-(5''-triphosphoribosyl)-3'-dephosphocoenzyme-A synthase</fullName>
        <shortName evidence="8">2-(5''-triphosphoribosyl)-3'-dephospho-CoA synthase</shortName>
        <ecNumber evidence="3 8">2.4.2.52</ecNumber>
    </recommendedName>
</protein>
<gene>
    <name evidence="8" type="primary">mdcB</name>
    <name evidence="9" type="ORF">EDC28_103394</name>
</gene>
<dbReference type="GO" id="GO:0005524">
    <property type="term" value="F:ATP binding"/>
    <property type="evidence" value="ECO:0007669"/>
    <property type="project" value="UniProtKB-KW"/>
</dbReference>
<name>A0A3N1PKZ5_9GAMM</name>
<comment type="function">
    <text evidence="8">Involved in the formation of 2-(5''-phosphoribosyl)-3'-dephosphocoenzyme-A, the prosthetic group of the acyl-carrier protein of the malonate decarboxylase.</text>
</comment>
<accession>A0A3N1PKZ5</accession>
<comment type="catalytic activity">
    <reaction evidence="1 8">
        <text>3'-dephospho-CoA + ATP = 2'-(5''-triphospho-alpha-D-ribosyl)-3'-dephospho-CoA + adenine</text>
        <dbReference type="Rhea" id="RHEA:15117"/>
        <dbReference type="ChEBI" id="CHEBI:16708"/>
        <dbReference type="ChEBI" id="CHEBI:30616"/>
        <dbReference type="ChEBI" id="CHEBI:57328"/>
        <dbReference type="ChEBI" id="CHEBI:61378"/>
        <dbReference type="EC" id="2.4.2.52"/>
    </reaction>
</comment>
<evidence type="ECO:0000256" key="2">
    <source>
        <dbReference type="ARBA" id="ARBA00006812"/>
    </source>
</evidence>
<comment type="similarity">
    <text evidence="2 8">Belongs to the CitG/MdcB family.</text>
</comment>
<dbReference type="PANTHER" id="PTHR30201">
    <property type="entry name" value="TRIPHOSPHORIBOSYL-DEPHOSPHO-COA SYNTHASE"/>
    <property type="match status" value="1"/>
</dbReference>
<dbReference type="EMBL" id="RJUL01000003">
    <property type="protein sequence ID" value="ROQ28799.1"/>
    <property type="molecule type" value="Genomic_DNA"/>
</dbReference>
<dbReference type="RefSeq" id="WP_123421166.1">
    <property type="nucleotide sequence ID" value="NZ_RJUL01000003.1"/>
</dbReference>
<dbReference type="PANTHER" id="PTHR30201:SF2">
    <property type="entry name" value="2-(5''-TRIPHOSPHORIBOSYL)-3'-DEPHOSPHOCOENZYME-A SYNTHASE"/>
    <property type="match status" value="1"/>
</dbReference>
<evidence type="ECO:0000256" key="4">
    <source>
        <dbReference type="ARBA" id="ARBA00020625"/>
    </source>
</evidence>
<dbReference type="InterPro" id="IPR017555">
    <property type="entry name" value="TriPribosyl-deP-CoA_syn"/>
</dbReference>
<sequence length="275" mass="28173">MKALALTPSAHKAALARWALLAEAELTPKPALVDRRSSGAHGDMDLALMRRSAAALEPWFAKMAALTGPRNGDFRAALGLLGREAESAMLAATGGINTHKGAIWALGLLLAAPDAPQAEALLASAGALAQLADPLSPVLPPSHGEQAMARYKLGGARAQAQAGFPQIRDQGLPALRQSRARGDSEQTARLNSLLAIMTALSDTCVLHRAGLKGLDAMQQGAQAVLQAGGAGTLAGRRALKRLDATLLALNASAGGAADLLAATLLTDKLCPEQEG</sequence>
<dbReference type="STRING" id="584787.GCA_001247655_00029"/>
<evidence type="ECO:0000313" key="10">
    <source>
        <dbReference type="Proteomes" id="UP000268033"/>
    </source>
</evidence>
<reference evidence="9 10" key="1">
    <citation type="submission" date="2018-11" db="EMBL/GenBank/DDBJ databases">
        <title>Genomic Encyclopedia of Type Strains, Phase IV (KMG-IV): sequencing the most valuable type-strain genomes for metagenomic binning, comparative biology and taxonomic classification.</title>
        <authorList>
            <person name="Goeker M."/>
        </authorList>
    </citation>
    <scope>NUCLEOTIDE SEQUENCE [LARGE SCALE GENOMIC DNA]</scope>
    <source>
        <strain evidence="9 10">DSM 21945</strain>
    </source>
</reference>
<dbReference type="Gene3D" id="1.10.4200.10">
    <property type="entry name" value="Triphosphoribosyl-dephospho-CoA protein"/>
    <property type="match status" value="1"/>
</dbReference>
<dbReference type="GO" id="GO:0046917">
    <property type="term" value="F:triphosphoribosyl-dephospho-CoA synthase activity"/>
    <property type="evidence" value="ECO:0007669"/>
    <property type="project" value="UniProtKB-UniRule"/>
</dbReference>
<evidence type="ECO:0000256" key="3">
    <source>
        <dbReference type="ARBA" id="ARBA00012074"/>
    </source>
</evidence>
<dbReference type="Proteomes" id="UP000268033">
    <property type="component" value="Unassembled WGS sequence"/>
</dbReference>
<evidence type="ECO:0000313" key="9">
    <source>
        <dbReference type="EMBL" id="ROQ28799.1"/>
    </source>
</evidence>
<evidence type="ECO:0000256" key="1">
    <source>
        <dbReference type="ARBA" id="ARBA00001210"/>
    </source>
</evidence>
<evidence type="ECO:0000256" key="8">
    <source>
        <dbReference type="HAMAP-Rule" id="MF_01883"/>
    </source>
</evidence>
<keyword evidence="5 8" id="KW-0808">Transferase</keyword>
<proteinExistence type="inferred from homology"/>
<dbReference type="Pfam" id="PF01874">
    <property type="entry name" value="CitG"/>
    <property type="match status" value="1"/>
</dbReference>
<dbReference type="GO" id="GO:0051191">
    <property type="term" value="P:prosthetic group biosynthetic process"/>
    <property type="evidence" value="ECO:0007669"/>
    <property type="project" value="TreeGrafter"/>
</dbReference>
<keyword evidence="6 8" id="KW-0547">Nucleotide-binding</keyword>
<keyword evidence="7 8" id="KW-0067">ATP-binding</keyword>
<dbReference type="EC" id="2.4.2.52" evidence="3 8"/>